<keyword evidence="2 6" id="KW-0812">Transmembrane</keyword>
<gene>
    <name evidence="8" type="ORF">HNQ61_001266</name>
</gene>
<reference evidence="8 9" key="1">
    <citation type="submission" date="2020-08" db="EMBL/GenBank/DDBJ databases">
        <title>Genomic Encyclopedia of Type Strains, Phase IV (KMG-IV): sequencing the most valuable type-strain genomes for metagenomic binning, comparative biology and taxonomic classification.</title>
        <authorList>
            <person name="Goeker M."/>
        </authorList>
    </citation>
    <scope>NUCLEOTIDE SEQUENCE [LARGE SCALE GENOMIC DNA]</scope>
    <source>
        <strain evidence="8 9">DSM 29007</strain>
    </source>
</reference>
<organism evidence="8 9">
    <name type="scientific">Longimicrobium terrae</name>
    <dbReference type="NCBI Taxonomy" id="1639882"/>
    <lineage>
        <taxon>Bacteria</taxon>
        <taxon>Pseudomonadati</taxon>
        <taxon>Gemmatimonadota</taxon>
        <taxon>Longimicrobiia</taxon>
        <taxon>Longimicrobiales</taxon>
        <taxon>Longimicrobiaceae</taxon>
        <taxon>Longimicrobium</taxon>
    </lineage>
</organism>
<feature type="transmembrane region" description="Helical" evidence="6">
    <location>
        <begin position="217"/>
        <end position="239"/>
    </location>
</feature>
<dbReference type="Pfam" id="PF00892">
    <property type="entry name" value="EamA"/>
    <property type="match status" value="2"/>
</dbReference>
<keyword evidence="9" id="KW-1185">Reference proteome</keyword>
<dbReference type="SUPFAM" id="SSF103481">
    <property type="entry name" value="Multidrug resistance efflux transporter EmrE"/>
    <property type="match status" value="2"/>
</dbReference>
<evidence type="ECO:0000256" key="2">
    <source>
        <dbReference type="ARBA" id="ARBA00022692"/>
    </source>
</evidence>
<keyword evidence="3 6" id="KW-1133">Transmembrane helix</keyword>
<feature type="domain" description="EamA" evidence="7">
    <location>
        <begin position="41"/>
        <end position="170"/>
    </location>
</feature>
<feature type="region of interest" description="Disordered" evidence="5">
    <location>
        <begin position="327"/>
        <end position="352"/>
    </location>
</feature>
<proteinExistence type="predicted"/>
<feature type="transmembrane region" description="Helical" evidence="6">
    <location>
        <begin position="44"/>
        <end position="66"/>
    </location>
</feature>
<name>A0A841GT41_9BACT</name>
<feature type="transmembrane region" description="Helical" evidence="6">
    <location>
        <begin position="102"/>
        <end position="119"/>
    </location>
</feature>
<feature type="domain" description="EamA" evidence="7">
    <location>
        <begin position="188"/>
        <end position="313"/>
    </location>
</feature>
<sequence>MPSRSADPPMDREAEAVADTPELHGEVAPAAAPGRFRMTPGMRYMAAGAFCFSLMSLLVKLAGARLPTQEVVMTRAIVTMILSIALLRRARVPPWGTRRGLLTLRGVFGFLALSCFYHSLTHLPIADATVIQYTNPVYAGLLAVPLLGERLRRREVLSVVFSMIGVLLVMRPAFLFGGSAHELPPVTVIIGLLGAMCSAAAYITVRKLGRTEHPAVIISYFSVISVIASVPVALPGWIWPTATEWLVLIGIGVTTQLGQTCLTHGLRMERAGTATATAYLQIVFAALWGVLFFSEVPDAGTLLGAAVIVGSTLALAPRGKPAGHTTVDAADQLATNHDKHRDRNEMRSAASD</sequence>
<feature type="compositionally biased region" description="Basic and acidic residues" evidence="5">
    <location>
        <begin position="336"/>
        <end position="346"/>
    </location>
</feature>
<feature type="transmembrane region" description="Helical" evidence="6">
    <location>
        <begin position="186"/>
        <end position="205"/>
    </location>
</feature>
<evidence type="ECO:0000313" key="8">
    <source>
        <dbReference type="EMBL" id="MBB6069649.1"/>
    </source>
</evidence>
<accession>A0A841GT41</accession>
<dbReference type="GO" id="GO:0016020">
    <property type="term" value="C:membrane"/>
    <property type="evidence" value="ECO:0007669"/>
    <property type="project" value="UniProtKB-SubCell"/>
</dbReference>
<feature type="transmembrane region" description="Helical" evidence="6">
    <location>
        <begin position="156"/>
        <end position="174"/>
    </location>
</feature>
<evidence type="ECO:0000313" key="9">
    <source>
        <dbReference type="Proteomes" id="UP000582837"/>
    </source>
</evidence>
<evidence type="ECO:0000256" key="1">
    <source>
        <dbReference type="ARBA" id="ARBA00004141"/>
    </source>
</evidence>
<feature type="transmembrane region" description="Helical" evidence="6">
    <location>
        <begin position="274"/>
        <end position="293"/>
    </location>
</feature>
<dbReference type="EMBL" id="JACHIA010000003">
    <property type="protein sequence ID" value="MBB6069649.1"/>
    <property type="molecule type" value="Genomic_DNA"/>
</dbReference>
<evidence type="ECO:0000256" key="5">
    <source>
        <dbReference type="SAM" id="MobiDB-lite"/>
    </source>
</evidence>
<dbReference type="PANTHER" id="PTHR22911">
    <property type="entry name" value="ACYL-MALONYL CONDENSING ENZYME-RELATED"/>
    <property type="match status" value="1"/>
</dbReference>
<dbReference type="InterPro" id="IPR000620">
    <property type="entry name" value="EamA_dom"/>
</dbReference>
<feature type="transmembrane region" description="Helical" evidence="6">
    <location>
        <begin position="72"/>
        <end position="90"/>
    </location>
</feature>
<evidence type="ECO:0000256" key="4">
    <source>
        <dbReference type="ARBA" id="ARBA00023136"/>
    </source>
</evidence>
<evidence type="ECO:0000256" key="3">
    <source>
        <dbReference type="ARBA" id="ARBA00022989"/>
    </source>
</evidence>
<evidence type="ECO:0000256" key="6">
    <source>
        <dbReference type="SAM" id="Phobius"/>
    </source>
</evidence>
<protein>
    <submittedName>
        <fullName evidence="8">Drug/metabolite transporter (DMT)-like permease</fullName>
    </submittedName>
</protein>
<dbReference type="InterPro" id="IPR037185">
    <property type="entry name" value="EmrE-like"/>
</dbReference>
<dbReference type="AlphaFoldDB" id="A0A841GT41"/>
<comment type="caution">
    <text evidence="8">The sequence shown here is derived from an EMBL/GenBank/DDBJ whole genome shotgun (WGS) entry which is preliminary data.</text>
</comment>
<comment type="subcellular location">
    <subcellularLocation>
        <location evidence="1">Membrane</location>
        <topology evidence="1">Multi-pass membrane protein</topology>
    </subcellularLocation>
</comment>
<dbReference type="PANTHER" id="PTHR22911:SF6">
    <property type="entry name" value="SOLUTE CARRIER FAMILY 35 MEMBER G1"/>
    <property type="match status" value="1"/>
</dbReference>
<feature type="transmembrane region" description="Helical" evidence="6">
    <location>
        <begin position="125"/>
        <end position="144"/>
    </location>
</feature>
<dbReference type="Proteomes" id="UP000582837">
    <property type="component" value="Unassembled WGS sequence"/>
</dbReference>
<dbReference type="RefSeq" id="WP_170036305.1">
    <property type="nucleotide sequence ID" value="NZ_JABDTL010000002.1"/>
</dbReference>
<feature type="transmembrane region" description="Helical" evidence="6">
    <location>
        <begin position="299"/>
        <end position="316"/>
    </location>
</feature>
<evidence type="ECO:0000259" key="7">
    <source>
        <dbReference type="Pfam" id="PF00892"/>
    </source>
</evidence>
<keyword evidence="4 6" id="KW-0472">Membrane</keyword>